<accession>A0A2N9IBT7</accession>
<sequence>MAQLQPSGHPRQYRRNNVCDNQFNVVPPVAIFVFMFFIISSLSNQMFYLNLIPNKLLRGKSKLSLTIGDGDGLGHGGGNGKWSGGDDGNNSDDSSSSSSSSWGFGILSLNIWGVWVWVWCEGSVR</sequence>
<evidence type="ECO:0000256" key="1">
    <source>
        <dbReference type="SAM" id="MobiDB-lite"/>
    </source>
</evidence>
<dbReference type="EMBL" id="OIVN01005628">
    <property type="protein sequence ID" value="SPD23366.1"/>
    <property type="molecule type" value="Genomic_DNA"/>
</dbReference>
<name>A0A2N9IBT7_FAGSY</name>
<keyword evidence="2" id="KW-0472">Membrane</keyword>
<keyword evidence="2" id="KW-0812">Transmembrane</keyword>
<feature type="compositionally biased region" description="Low complexity" evidence="1">
    <location>
        <begin position="91"/>
        <end position="100"/>
    </location>
</feature>
<feature type="transmembrane region" description="Helical" evidence="2">
    <location>
        <begin position="102"/>
        <end position="120"/>
    </location>
</feature>
<feature type="compositionally biased region" description="Gly residues" evidence="1">
    <location>
        <begin position="69"/>
        <end position="87"/>
    </location>
</feature>
<evidence type="ECO:0008006" key="4">
    <source>
        <dbReference type="Google" id="ProtNLM"/>
    </source>
</evidence>
<gene>
    <name evidence="3" type="ORF">FSB_LOCUS51248</name>
</gene>
<organism evidence="3">
    <name type="scientific">Fagus sylvatica</name>
    <name type="common">Beechnut</name>
    <dbReference type="NCBI Taxonomy" id="28930"/>
    <lineage>
        <taxon>Eukaryota</taxon>
        <taxon>Viridiplantae</taxon>
        <taxon>Streptophyta</taxon>
        <taxon>Embryophyta</taxon>
        <taxon>Tracheophyta</taxon>
        <taxon>Spermatophyta</taxon>
        <taxon>Magnoliopsida</taxon>
        <taxon>eudicotyledons</taxon>
        <taxon>Gunneridae</taxon>
        <taxon>Pentapetalae</taxon>
        <taxon>rosids</taxon>
        <taxon>fabids</taxon>
        <taxon>Fagales</taxon>
        <taxon>Fagaceae</taxon>
        <taxon>Fagus</taxon>
    </lineage>
</organism>
<evidence type="ECO:0000256" key="2">
    <source>
        <dbReference type="SAM" id="Phobius"/>
    </source>
</evidence>
<feature type="transmembrane region" description="Helical" evidence="2">
    <location>
        <begin position="21"/>
        <end position="42"/>
    </location>
</feature>
<reference evidence="3" key="1">
    <citation type="submission" date="2018-02" db="EMBL/GenBank/DDBJ databases">
        <authorList>
            <person name="Cohen D.B."/>
            <person name="Kent A.D."/>
        </authorList>
    </citation>
    <scope>NUCLEOTIDE SEQUENCE</scope>
</reference>
<keyword evidence="2" id="KW-1133">Transmembrane helix</keyword>
<evidence type="ECO:0000313" key="3">
    <source>
        <dbReference type="EMBL" id="SPD23366.1"/>
    </source>
</evidence>
<feature type="region of interest" description="Disordered" evidence="1">
    <location>
        <begin position="68"/>
        <end position="100"/>
    </location>
</feature>
<proteinExistence type="predicted"/>
<protein>
    <recommendedName>
        <fullName evidence="4">Transmembrane protein</fullName>
    </recommendedName>
</protein>
<dbReference type="AlphaFoldDB" id="A0A2N9IBT7"/>